<accession>A0A3G8H3U7</accession>
<dbReference type="AlphaFoldDB" id="A0A3G8H3U7"/>
<protein>
    <submittedName>
        <fullName evidence="1">Uncharacterized protein</fullName>
    </submittedName>
</protein>
<proteinExistence type="predicted"/>
<reference evidence="2" key="1">
    <citation type="submission" date="2018-11" db="EMBL/GenBank/DDBJ databases">
        <title>FDA dAtabase for Regulatory Grade micrObial Sequences (FDA-ARGOS): Supporting development and validation of Infectious Disease Dx tests.</title>
        <authorList>
            <person name="Goldberg B."/>
            <person name="Campos J."/>
            <person name="Tallon L."/>
            <person name="Sadzewicz L."/>
            <person name="Zhao X."/>
            <person name="Vavikolanu K."/>
            <person name="Mehta A."/>
            <person name="Aluvathingal J."/>
            <person name="Nadendla S."/>
            <person name="Geyer C."/>
            <person name="Nandy P."/>
            <person name="Yan Y."/>
            <person name="Sichtig H."/>
        </authorList>
    </citation>
    <scope>NUCLEOTIDE SEQUENCE [LARGE SCALE GENOMIC DNA]</scope>
    <source>
        <strain evidence="2">FDAARGOS_614</strain>
    </source>
</reference>
<dbReference type="EMBL" id="CP033969">
    <property type="protein sequence ID" value="AZG15191.1"/>
    <property type="molecule type" value="Genomic_DNA"/>
</dbReference>
<dbReference type="OrthoDB" id="8966535at2"/>
<dbReference type="Proteomes" id="UP000270411">
    <property type="component" value="Chromosome 1"/>
</dbReference>
<evidence type="ECO:0000313" key="2">
    <source>
        <dbReference type="Proteomes" id="UP000270411"/>
    </source>
</evidence>
<dbReference type="KEGG" id="cpau:EHF44_18110"/>
<name>A0A3G8H3U7_9BURK</name>
<gene>
    <name evidence="1" type="ORF">EHF44_18110</name>
</gene>
<evidence type="ECO:0000313" key="1">
    <source>
        <dbReference type="EMBL" id="AZG15191.1"/>
    </source>
</evidence>
<organism evidence="1 2">
    <name type="scientific">Cupriavidus pauculus</name>
    <dbReference type="NCBI Taxonomy" id="82633"/>
    <lineage>
        <taxon>Bacteria</taxon>
        <taxon>Pseudomonadati</taxon>
        <taxon>Pseudomonadota</taxon>
        <taxon>Betaproteobacteria</taxon>
        <taxon>Burkholderiales</taxon>
        <taxon>Burkholderiaceae</taxon>
        <taxon>Cupriavidus</taxon>
    </lineage>
</organism>
<sequence length="81" mass="9553">MPEYDGIKIVYEVVVLPKDKWAIMIEILRREDGAVLMSRHNPFPRQPFDTKLEALDHVNRYVADVVKNLDRDAMQKKRRCA</sequence>
<dbReference type="RefSeq" id="WP_124684934.1">
    <property type="nucleotide sequence ID" value="NZ_CP033969.1"/>
</dbReference>